<dbReference type="Proteomes" id="UP000006062">
    <property type="component" value="Chromosome"/>
</dbReference>
<dbReference type="NCBIfam" id="TIGR01945">
    <property type="entry name" value="rnfC"/>
    <property type="match status" value="1"/>
</dbReference>
<dbReference type="SUPFAM" id="SSF46548">
    <property type="entry name" value="alpha-helical ferredoxin"/>
    <property type="match status" value="1"/>
</dbReference>
<sequence length="506" mass="53429">MKLFKIRGGVHPDDRKQLAAGQAIETLPMPALLHIPLQQHIGAPASPAVRRGQRVAKGDLIAQGQGMISAPVHAPTSGRIVGVGSYPAHHASGLSVPTVTLQPDGEDRWSDQIQGVPDPFALDSDEIAARVGAAGIVGLGGATFPAAVKLNLRKKYKLHTLVINGAECEPYLTCDDRLMRERTEAVIDGIRIMAHALGVARIVIGIENNKPEAQAAMAITASAYSNIQIARLPTRYPMGSEKHLVQTLTGRETPARGLTADIGVVVHNPATAFAVHEALRFGYPLVARVVTISGGAISRPRNLRVPLGTRVQDLLDYCGGFSEEPARLLSGGPMMGQPLPSTRVPMVKGSNGVLALTAAETNLRDPMPCIRCGSCVQACPCGLVPLNLAAHTRAGDLEGAVGLGLMDCIGCGSCAYVCPAHIPLVQFFNYAKGEMAARGRAKQKQAETKRLIEQRTARIEAIQRAKREAMAARKREAEAKKRAAAEAAAIPAGAAPTQAQAVETEA</sequence>
<dbReference type="InterPro" id="IPR017900">
    <property type="entry name" value="4Fe4S_Fe_S_CS"/>
</dbReference>
<dbReference type="GO" id="GO:0022900">
    <property type="term" value="P:electron transport chain"/>
    <property type="evidence" value="ECO:0007669"/>
    <property type="project" value="UniProtKB-UniRule"/>
</dbReference>
<feature type="binding site" evidence="8">
    <location>
        <position position="375"/>
    </location>
    <ligand>
        <name>[4Fe-4S] cluster</name>
        <dbReference type="ChEBI" id="CHEBI:49883"/>
        <label>1</label>
    </ligand>
</feature>
<organism evidence="11 12">
    <name type="scientific">Thiocystis violascens (strain ATCC 17096 / DSM 198 / 6111)</name>
    <name type="common">Chromatium violascens</name>
    <dbReference type="NCBI Taxonomy" id="765911"/>
    <lineage>
        <taxon>Bacteria</taxon>
        <taxon>Pseudomonadati</taxon>
        <taxon>Pseudomonadota</taxon>
        <taxon>Gammaproteobacteria</taxon>
        <taxon>Chromatiales</taxon>
        <taxon>Chromatiaceae</taxon>
        <taxon>Thiocystis</taxon>
    </lineage>
</organism>
<evidence type="ECO:0000256" key="7">
    <source>
        <dbReference type="ARBA" id="ARBA00023014"/>
    </source>
</evidence>
<comment type="subcellular location">
    <subcellularLocation>
        <location evidence="8">Cell inner membrane</location>
        <topology evidence="8">Peripheral membrane protein</topology>
    </subcellularLocation>
</comment>
<keyword evidence="8" id="KW-1003">Cell membrane</keyword>
<feature type="binding site" evidence="8">
    <location>
        <position position="372"/>
    </location>
    <ligand>
        <name>[4Fe-4S] cluster</name>
        <dbReference type="ChEBI" id="CHEBI:49883"/>
        <label>1</label>
    </ligand>
</feature>
<dbReference type="PANTHER" id="PTHR43034:SF2">
    <property type="entry name" value="ION-TRANSLOCATING OXIDOREDUCTASE COMPLEX SUBUNIT C"/>
    <property type="match status" value="1"/>
</dbReference>
<dbReference type="Pfam" id="PF01512">
    <property type="entry name" value="Complex1_51K"/>
    <property type="match status" value="1"/>
</dbReference>
<feature type="binding site" evidence="8">
    <location>
        <position position="411"/>
    </location>
    <ligand>
        <name>[4Fe-4S] cluster</name>
        <dbReference type="ChEBI" id="CHEBI:49883"/>
        <label>2</label>
    </ligand>
</feature>
<dbReference type="InterPro" id="IPR011538">
    <property type="entry name" value="Nuo51_FMN-bd"/>
</dbReference>
<keyword evidence="3 8" id="KW-0479">Metal-binding</keyword>
<evidence type="ECO:0000256" key="8">
    <source>
        <dbReference type="HAMAP-Rule" id="MF_00461"/>
    </source>
</evidence>
<keyword evidence="8" id="KW-0472">Membrane</keyword>
<feature type="binding site" evidence="8">
    <location>
        <position position="408"/>
    </location>
    <ligand>
        <name>[4Fe-4S] cluster</name>
        <dbReference type="ChEBI" id="CHEBI:49883"/>
        <label>2</label>
    </ligand>
</feature>
<dbReference type="HAMAP" id="MF_00461">
    <property type="entry name" value="RsxC_RnfC"/>
    <property type="match status" value="1"/>
</dbReference>
<dbReference type="InterPro" id="IPR010208">
    <property type="entry name" value="Ion_transpt_RnfC/RsxC"/>
</dbReference>
<evidence type="ECO:0000256" key="1">
    <source>
        <dbReference type="ARBA" id="ARBA00022448"/>
    </source>
</evidence>
<evidence type="ECO:0000256" key="6">
    <source>
        <dbReference type="ARBA" id="ARBA00023004"/>
    </source>
</evidence>
<comment type="subunit">
    <text evidence="8">The complex is composed of six subunits: RnfA, RnfB, RnfC, RnfD, RnfE and RnfG.</text>
</comment>
<dbReference type="PROSITE" id="PS00198">
    <property type="entry name" value="4FE4S_FER_1"/>
    <property type="match status" value="1"/>
</dbReference>
<keyword evidence="4 8" id="KW-0677">Repeat</keyword>
<dbReference type="SUPFAM" id="SSF142019">
    <property type="entry name" value="Nqo1 FMN-binding domain-like"/>
    <property type="match status" value="1"/>
</dbReference>
<evidence type="ECO:0000256" key="2">
    <source>
        <dbReference type="ARBA" id="ARBA00022485"/>
    </source>
</evidence>
<dbReference type="InterPro" id="IPR037225">
    <property type="entry name" value="Nuo51_FMN-bd_sf"/>
</dbReference>
<dbReference type="KEGG" id="tvi:Thivi_3396"/>
<dbReference type="GO" id="GO:0046872">
    <property type="term" value="F:metal ion binding"/>
    <property type="evidence" value="ECO:0007669"/>
    <property type="project" value="UniProtKB-KW"/>
</dbReference>
<dbReference type="PANTHER" id="PTHR43034">
    <property type="entry name" value="ION-TRANSLOCATING OXIDOREDUCTASE COMPLEX SUBUNIT C"/>
    <property type="match status" value="1"/>
</dbReference>
<feature type="domain" description="4Fe-4S ferredoxin-type" evidence="10">
    <location>
        <begin position="360"/>
        <end position="389"/>
    </location>
</feature>
<evidence type="ECO:0000259" key="10">
    <source>
        <dbReference type="PROSITE" id="PS51379"/>
    </source>
</evidence>
<feature type="domain" description="4Fe-4S ferredoxin-type" evidence="10">
    <location>
        <begin position="399"/>
        <end position="428"/>
    </location>
</feature>
<comment type="similarity">
    <text evidence="8">Belongs to the 4Fe4S bacterial-type ferredoxin family. RnfC subfamily.</text>
</comment>
<feature type="binding site" evidence="8">
    <location>
        <position position="414"/>
    </location>
    <ligand>
        <name>[4Fe-4S] cluster</name>
        <dbReference type="ChEBI" id="CHEBI:49883"/>
        <label>2</label>
    </ligand>
</feature>
<dbReference type="InterPro" id="IPR019554">
    <property type="entry name" value="Soluble_ligand-bd"/>
</dbReference>
<comment type="function">
    <text evidence="8">Part of a membrane-bound complex that couples electron transfer with translocation of ions across the membrane.</text>
</comment>
<dbReference type="Pfam" id="PF10531">
    <property type="entry name" value="SLBB"/>
    <property type="match status" value="1"/>
</dbReference>
<keyword evidence="2 8" id="KW-0004">4Fe-4S</keyword>
<dbReference type="NCBIfam" id="NF003454">
    <property type="entry name" value="PRK05035.1"/>
    <property type="match status" value="1"/>
</dbReference>
<evidence type="ECO:0000256" key="5">
    <source>
        <dbReference type="ARBA" id="ARBA00022982"/>
    </source>
</evidence>
<dbReference type="PROSITE" id="PS51379">
    <property type="entry name" value="4FE4S_FER_2"/>
    <property type="match status" value="2"/>
</dbReference>
<keyword evidence="6 8" id="KW-0408">Iron</keyword>
<dbReference type="STRING" id="765911.Thivi_3396"/>
<feature type="compositionally biased region" description="Low complexity" evidence="9">
    <location>
        <begin position="485"/>
        <end position="495"/>
    </location>
</feature>
<dbReference type="InterPro" id="IPR026902">
    <property type="entry name" value="RnfC_N"/>
</dbReference>
<dbReference type="Gene3D" id="3.40.50.11540">
    <property type="entry name" value="NADH-ubiquinone oxidoreductase 51kDa subunit"/>
    <property type="match status" value="1"/>
</dbReference>
<accession>I3YE48</accession>
<dbReference type="EMBL" id="CP003154">
    <property type="protein sequence ID" value="AFL75266.1"/>
    <property type="molecule type" value="Genomic_DNA"/>
</dbReference>
<dbReference type="Pfam" id="PF12838">
    <property type="entry name" value="Fer4_7"/>
    <property type="match status" value="1"/>
</dbReference>
<evidence type="ECO:0000256" key="4">
    <source>
        <dbReference type="ARBA" id="ARBA00022737"/>
    </source>
</evidence>
<keyword evidence="1 8" id="KW-0813">Transport</keyword>
<dbReference type="GO" id="GO:0009055">
    <property type="term" value="F:electron transfer activity"/>
    <property type="evidence" value="ECO:0007669"/>
    <property type="project" value="InterPro"/>
</dbReference>
<keyword evidence="7 8" id="KW-0411">Iron-sulfur</keyword>
<feature type="compositionally biased region" description="Polar residues" evidence="9">
    <location>
        <begin position="497"/>
        <end position="506"/>
    </location>
</feature>
<comment type="cofactor">
    <cofactor evidence="8">
        <name>[4Fe-4S] cluster</name>
        <dbReference type="ChEBI" id="CHEBI:49883"/>
    </cofactor>
    <text evidence="8">Binds 2 [4Fe-4S] clusters per subunit.</text>
</comment>
<evidence type="ECO:0000313" key="12">
    <source>
        <dbReference type="Proteomes" id="UP000006062"/>
    </source>
</evidence>
<dbReference type="Pfam" id="PF13375">
    <property type="entry name" value="RnfC_N"/>
    <property type="match status" value="1"/>
</dbReference>
<evidence type="ECO:0000256" key="9">
    <source>
        <dbReference type="SAM" id="MobiDB-lite"/>
    </source>
</evidence>
<dbReference type="HOGENOM" id="CLU_010808_6_0_6"/>
<gene>
    <name evidence="8" type="primary">rnfC</name>
    <name evidence="11" type="ordered locus">Thivi_3396</name>
</gene>
<feature type="binding site" evidence="8">
    <location>
        <position position="418"/>
    </location>
    <ligand>
        <name>[4Fe-4S] cluster</name>
        <dbReference type="ChEBI" id="CHEBI:49883"/>
        <label>1</label>
    </ligand>
</feature>
<keyword evidence="8" id="KW-1278">Translocase</keyword>
<dbReference type="Gene3D" id="3.30.70.20">
    <property type="match status" value="1"/>
</dbReference>
<dbReference type="RefSeq" id="WP_014779671.1">
    <property type="nucleotide sequence ID" value="NC_018012.1"/>
</dbReference>
<evidence type="ECO:0000313" key="11">
    <source>
        <dbReference type="EMBL" id="AFL75266.1"/>
    </source>
</evidence>
<proteinExistence type="inferred from homology"/>
<evidence type="ECO:0000256" key="3">
    <source>
        <dbReference type="ARBA" id="ARBA00022723"/>
    </source>
</evidence>
<feature type="binding site" evidence="8">
    <location>
        <position position="379"/>
    </location>
    <ligand>
        <name>[4Fe-4S] cluster</name>
        <dbReference type="ChEBI" id="CHEBI:49883"/>
        <label>2</label>
    </ligand>
</feature>
<keyword evidence="12" id="KW-1185">Reference proteome</keyword>
<protein>
    <recommendedName>
        <fullName evidence="8">Ion-translocating oxidoreductase complex subunit C</fullName>
        <ecNumber evidence="8">7.-.-.-</ecNumber>
    </recommendedName>
    <alternativeName>
        <fullName evidence="8">Rnf electron transport complex subunit C</fullName>
    </alternativeName>
</protein>
<dbReference type="OrthoDB" id="9767754at2"/>
<dbReference type="GO" id="GO:0051539">
    <property type="term" value="F:4 iron, 4 sulfur cluster binding"/>
    <property type="evidence" value="ECO:0007669"/>
    <property type="project" value="UniProtKB-KW"/>
</dbReference>
<dbReference type="eggNOG" id="COG4656">
    <property type="taxonomic scope" value="Bacteria"/>
</dbReference>
<dbReference type="AlphaFoldDB" id="I3YE48"/>
<reference evidence="11 12" key="1">
    <citation type="submission" date="2012-06" db="EMBL/GenBank/DDBJ databases">
        <title>Complete sequence of Thiocystis violascens DSM 198.</title>
        <authorList>
            <consortium name="US DOE Joint Genome Institute"/>
            <person name="Lucas S."/>
            <person name="Han J."/>
            <person name="Lapidus A."/>
            <person name="Cheng J.-F."/>
            <person name="Goodwin L."/>
            <person name="Pitluck S."/>
            <person name="Peters L."/>
            <person name="Ovchinnikova G."/>
            <person name="Teshima H."/>
            <person name="Detter J.C."/>
            <person name="Han C."/>
            <person name="Tapia R."/>
            <person name="Land M."/>
            <person name="Hauser L."/>
            <person name="Kyrpides N."/>
            <person name="Ivanova N."/>
            <person name="Pagani I."/>
            <person name="Vogl K."/>
            <person name="Liu Z."/>
            <person name="Frigaard N.-U."/>
            <person name="Bryant D."/>
            <person name="Woyke T."/>
        </authorList>
    </citation>
    <scope>NUCLEOTIDE SEQUENCE [LARGE SCALE GENOMIC DNA]</scope>
    <source>
        <strain evidence="12">ATCC 17096 / DSM 198 / 6111</strain>
    </source>
</reference>
<keyword evidence="5 8" id="KW-0249">Electron transport</keyword>
<dbReference type="InterPro" id="IPR017896">
    <property type="entry name" value="4Fe4S_Fe-S-bd"/>
</dbReference>
<dbReference type="EC" id="7.-.-.-" evidence="8"/>
<keyword evidence="8" id="KW-0997">Cell inner membrane</keyword>
<feature type="binding site" evidence="8">
    <location>
        <position position="369"/>
    </location>
    <ligand>
        <name>[4Fe-4S] cluster</name>
        <dbReference type="ChEBI" id="CHEBI:49883"/>
        <label>1</label>
    </ligand>
</feature>
<dbReference type="GO" id="GO:0005886">
    <property type="term" value="C:plasma membrane"/>
    <property type="evidence" value="ECO:0007669"/>
    <property type="project" value="UniProtKB-SubCell"/>
</dbReference>
<name>I3YE48_THIV6</name>
<feature type="region of interest" description="Disordered" evidence="9">
    <location>
        <begin position="485"/>
        <end position="506"/>
    </location>
</feature>